<organism evidence="1 2">
    <name type="scientific">Haloarcula vallismortis</name>
    <name type="common">Halobacterium vallismortis</name>
    <dbReference type="NCBI Taxonomy" id="28442"/>
    <lineage>
        <taxon>Archaea</taxon>
        <taxon>Methanobacteriati</taxon>
        <taxon>Methanobacteriota</taxon>
        <taxon>Stenosarchaea group</taxon>
        <taxon>Halobacteria</taxon>
        <taxon>Halobacteriales</taxon>
        <taxon>Haloarculaceae</taxon>
        <taxon>Haloarcula</taxon>
    </lineage>
</organism>
<dbReference type="EMBL" id="FNOF01000008">
    <property type="protein sequence ID" value="SDW86041.1"/>
    <property type="molecule type" value="Genomic_DNA"/>
</dbReference>
<dbReference type="AlphaFoldDB" id="A0A1H2WZQ6"/>
<gene>
    <name evidence="1" type="ORF">SAMN05443574_10844</name>
</gene>
<name>A0A1H2WZQ6_HALVA</name>
<sequence>MELGGIPSSSSDQKRLVAKRFGAETIPGAV</sequence>
<protein>
    <submittedName>
        <fullName evidence="1">Uncharacterized protein</fullName>
    </submittedName>
</protein>
<evidence type="ECO:0000313" key="1">
    <source>
        <dbReference type="EMBL" id="SDW86041.1"/>
    </source>
</evidence>
<proteinExistence type="predicted"/>
<dbReference type="STRING" id="28442.SAMN05443574_10844"/>
<reference evidence="1 2" key="1">
    <citation type="submission" date="2016-10" db="EMBL/GenBank/DDBJ databases">
        <authorList>
            <person name="de Groot N.N."/>
        </authorList>
    </citation>
    <scope>NUCLEOTIDE SEQUENCE [LARGE SCALE GENOMIC DNA]</scope>
    <source>
        <strain evidence="1 2">DSM 3756</strain>
    </source>
</reference>
<accession>A0A1H2WZQ6</accession>
<evidence type="ECO:0000313" key="2">
    <source>
        <dbReference type="Proteomes" id="UP000182573"/>
    </source>
</evidence>
<dbReference type="Proteomes" id="UP000182573">
    <property type="component" value="Unassembled WGS sequence"/>
</dbReference>